<protein>
    <submittedName>
        <fullName evidence="2">Uncharacterized protein</fullName>
    </submittedName>
</protein>
<sequence>MSYLSRACMAASVAVIEGSIGHGSQMNSDLRPLNEGKWTHFSSINSPDDGLHVQASNEDNRRKQAEESLQKVMYLNCWAQS</sequence>
<dbReference type="AlphaFoldDB" id="A0A2N9IAV9"/>
<evidence type="ECO:0000256" key="1">
    <source>
        <dbReference type="SAM" id="MobiDB-lite"/>
    </source>
</evidence>
<dbReference type="Pfam" id="PF12609">
    <property type="entry name" value="DUF3774"/>
    <property type="match status" value="1"/>
</dbReference>
<proteinExistence type="predicted"/>
<gene>
    <name evidence="2" type="ORF">FSB_LOCUS50948</name>
</gene>
<dbReference type="EMBL" id="OIVN01005557">
    <property type="protein sequence ID" value="SPD23066.1"/>
    <property type="molecule type" value="Genomic_DNA"/>
</dbReference>
<accession>A0A2N9IAV9</accession>
<feature type="region of interest" description="Disordered" evidence="1">
    <location>
        <begin position="44"/>
        <end position="65"/>
    </location>
</feature>
<reference evidence="2" key="1">
    <citation type="submission" date="2018-02" db="EMBL/GenBank/DDBJ databases">
        <authorList>
            <person name="Cohen D.B."/>
            <person name="Kent A.D."/>
        </authorList>
    </citation>
    <scope>NUCLEOTIDE SEQUENCE</scope>
</reference>
<evidence type="ECO:0000313" key="2">
    <source>
        <dbReference type="EMBL" id="SPD23066.1"/>
    </source>
</evidence>
<organism evidence="2">
    <name type="scientific">Fagus sylvatica</name>
    <name type="common">Beechnut</name>
    <dbReference type="NCBI Taxonomy" id="28930"/>
    <lineage>
        <taxon>Eukaryota</taxon>
        <taxon>Viridiplantae</taxon>
        <taxon>Streptophyta</taxon>
        <taxon>Embryophyta</taxon>
        <taxon>Tracheophyta</taxon>
        <taxon>Spermatophyta</taxon>
        <taxon>Magnoliopsida</taxon>
        <taxon>eudicotyledons</taxon>
        <taxon>Gunneridae</taxon>
        <taxon>Pentapetalae</taxon>
        <taxon>rosids</taxon>
        <taxon>fabids</taxon>
        <taxon>Fagales</taxon>
        <taxon>Fagaceae</taxon>
        <taxon>Fagus</taxon>
    </lineage>
</organism>
<dbReference type="PANTHER" id="PTHR33090">
    <property type="entry name" value="DUF3774 DOMAIN PROTEIN-RELATED"/>
    <property type="match status" value="1"/>
</dbReference>
<dbReference type="InterPro" id="IPR022251">
    <property type="entry name" value="DUF3774_wound-induced"/>
</dbReference>
<name>A0A2N9IAV9_FAGSY</name>